<sequence>MSEIDALLALTSTGPGRFQAEVPDGWQQGRGAFGGLVLGLLVRAAAAVADDPTRPLRSLSAELCGPTQAGPADLLVETLRTGTGVTTLAVRLVQAGEVQAHAVAVHARTRDASLQWNELRPPEFTPAREQPLGTPDEAPVFARHCEFRPVHAPLFTGGDEARAEGWFRFKQPPQQRDAAYLAMLCDGWWPALFSRLTTPRPTATLAFTFQPLADITQLDPDQPVYHRARAVAMHAGYSVEFREIWSPAGELLALNQQTFAVIR</sequence>
<dbReference type="Pfam" id="PF20789">
    <property type="entry name" value="4HBT_3C"/>
    <property type="match status" value="1"/>
</dbReference>
<dbReference type="Gene3D" id="2.40.160.210">
    <property type="entry name" value="Acyl-CoA thioesterase, double hotdog domain"/>
    <property type="match status" value="1"/>
</dbReference>
<evidence type="ECO:0000313" key="4">
    <source>
        <dbReference type="Proteomes" id="UP001221686"/>
    </source>
</evidence>
<dbReference type="InterPro" id="IPR052389">
    <property type="entry name" value="Sec_Metab_Biosynth-Assoc"/>
</dbReference>
<dbReference type="InterPro" id="IPR049450">
    <property type="entry name" value="ACOT8-like_C"/>
</dbReference>
<gene>
    <name evidence="3" type="ORF">POL25_05605</name>
</gene>
<organism evidence="3 4">
    <name type="scientific">Nannocystis bainbridge</name>
    <dbReference type="NCBI Taxonomy" id="2995303"/>
    <lineage>
        <taxon>Bacteria</taxon>
        <taxon>Pseudomonadati</taxon>
        <taxon>Myxococcota</taxon>
        <taxon>Polyangia</taxon>
        <taxon>Nannocystales</taxon>
        <taxon>Nannocystaceae</taxon>
        <taxon>Nannocystis</taxon>
    </lineage>
</organism>
<reference evidence="3 4" key="1">
    <citation type="submission" date="2022-11" db="EMBL/GenBank/DDBJ databases">
        <title>Minimal conservation of predation-associated metabolite biosynthetic gene clusters underscores biosynthetic potential of Myxococcota including descriptions for ten novel species: Archangium lansinium sp. nov., Myxococcus landrumus sp. nov., Nannocystis bai.</title>
        <authorList>
            <person name="Ahearne A."/>
            <person name="Stevens C."/>
            <person name="Dowd S."/>
        </authorList>
    </citation>
    <scope>NUCLEOTIDE SEQUENCE [LARGE SCALE GENOMIC DNA]</scope>
    <source>
        <strain evidence="3 4">BB15-2</strain>
    </source>
</reference>
<evidence type="ECO:0000259" key="1">
    <source>
        <dbReference type="Pfam" id="PF13622"/>
    </source>
</evidence>
<dbReference type="InterPro" id="IPR029069">
    <property type="entry name" value="HotDog_dom_sf"/>
</dbReference>
<dbReference type="InterPro" id="IPR042171">
    <property type="entry name" value="Acyl-CoA_hotdog"/>
</dbReference>
<protein>
    <submittedName>
        <fullName evidence="3">Thioesterase family protein</fullName>
    </submittedName>
</protein>
<dbReference type="PANTHER" id="PTHR38110">
    <property type="entry name" value="CHROMOSOME 23, WHOLE GENOME SHOTGUN SEQUENCE"/>
    <property type="match status" value="1"/>
</dbReference>
<evidence type="ECO:0000313" key="3">
    <source>
        <dbReference type="EMBL" id="MDC0716357.1"/>
    </source>
</evidence>
<name>A0ABT5DVA5_9BACT</name>
<feature type="domain" description="Acyl-CoA thioesterase-like C-terminal" evidence="2">
    <location>
        <begin position="129"/>
        <end position="261"/>
    </location>
</feature>
<comment type="caution">
    <text evidence="3">The sequence shown here is derived from an EMBL/GenBank/DDBJ whole genome shotgun (WGS) entry which is preliminary data.</text>
</comment>
<dbReference type="Proteomes" id="UP001221686">
    <property type="component" value="Unassembled WGS sequence"/>
</dbReference>
<dbReference type="Pfam" id="PF13622">
    <property type="entry name" value="4HBT_3"/>
    <property type="match status" value="1"/>
</dbReference>
<dbReference type="EMBL" id="JAQNDL010000001">
    <property type="protein sequence ID" value="MDC0716357.1"/>
    <property type="molecule type" value="Genomic_DNA"/>
</dbReference>
<dbReference type="InterPro" id="IPR049449">
    <property type="entry name" value="TesB_ACOT8-like_N"/>
</dbReference>
<dbReference type="SUPFAM" id="SSF54637">
    <property type="entry name" value="Thioesterase/thiol ester dehydrase-isomerase"/>
    <property type="match status" value="2"/>
</dbReference>
<keyword evidence="4" id="KW-1185">Reference proteome</keyword>
<evidence type="ECO:0000259" key="2">
    <source>
        <dbReference type="Pfam" id="PF20789"/>
    </source>
</evidence>
<dbReference type="PANTHER" id="PTHR38110:SF1">
    <property type="entry name" value="THIOESTERASE DOMAIN-CONTAINING PROTEIN"/>
    <property type="match status" value="1"/>
</dbReference>
<dbReference type="RefSeq" id="WP_272084801.1">
    <property type="nucleotide sequence ID" value="NZ_JAQNDL010000001.1"/>
</dbReference>
<feature type="domain" description="Acyl-CoA thioesterase-like N-terminal HotDog" evidence="1">
    <location>
        <begin position="23"/>
        <end position="105"/>
    </location>
</feature>
<proteinExistence type="predicted"/>
<accession>A0ABT5DVA5</accession>